<keyword evidence="1" id="KW-0812">Transmembrane</keyword>
<feature type="transmembrane region" description="Helical" evidence="1">
    <location>
        <begin position="467"/>
        <end position="487"/>
    </location>
</feature>
<keyword evidence="3" id="KW-1185">Reference proteome</keyword>
<feature type="transmembrane region" description="Helical" evidence="1">
    <location>
        <begin position="287"/>
        <end position="306"/>
    </location>
</feature>
<evidence type="ECO:0000313" key="2">
    <source>
        <dbReference type="EMBL" id="QDU71015.1"/>
    </source>
</evidence>
<sequence length="523" mass="55431">MLGSIAPEQLMQEIAHQHLFNQFWLSVFFVIPMVLVARAVVAGTRYSAILIIVVFGLAMGYLMVATGVSEPGLSDFPMLGMVAQTTIVALTATFFVGGQELRRIFLGEEVLQDQSVSYATEQVFLGTGRTQVIFIARAFLMLLGIGAGTAVILDTVPDTSLGRYYPLIAYMGLVIAVILIDYKATIANTRTYLHKGVAEIIAIMAVLGAGYLIAVWVSPLIALPQIFFVMLIAAGVGALLYRWEHGPAVRCLLFAGIPVVLAANFIIGGSRIGEAFALSGMDAVMAYGFFGQVFWMFGGIALLVFFGRTAATWNLGPGMAGALSHAGLTGACTAGDLGETASRRAPIMINIPFFGHIFVFSILAVSMEQGRLLMVPSVIVAVLGLGLTLYALRNLASARGDDAREVKALMQFSFGWQLTAVFGGLLLLAVANMSVANAMMATSSAMSHFGLFAAIQGGMAGPESQALIAFIFAMPFLVHPLVFFMFGRAMENDGQMPRLAVYVLALIGAAGVGVSMVLSLGAA</sequence>
<feature type="transmembrane region" description="Helical" evidence="1">
    <location>
        <begin position="132"/>
        <end position="152"/>
    </location>
</feature>
<dbReference type="EMBL" id="CP036280">
    <property type="protein sequence ID" value="QDU71015.1"/>
    <property type="molecule type" value="Genomic_DNA"/>
</dbReference>
<feature type="transmembrane region" description="Helical" evidence="1">
    <location>
        <begin position="164"/>
        <end position="184"/>
    </location>
</feature>
<feature type="transmembrane region" description="Helical" evidence="1">
    <location>
        <begin position="373"/>
        <end position="392"/>
    </location>
</feature>
<name>A0A518BVK7_9BACT</name>
<dbReference type="OrthoDB" id="8874697at2"/>
<evidence type="ECO:0000313" key="3">
    <source>
        <dbReference type="Proteomes" id="UP000320386"/>
    </source>
</evidence>
<feature type="transmembrane region" description="Helical" evidence="1">
    <location>
        <begin position="499"/>
        <end position="522"/>
    </location>
</feature>
<reference evidence="2 3" key="1">
    <citation type="submission" date="2019-02" db="EMBL/GenBank/DDBJ databases">
        <title>Deep-cultivation of Planctomycetes and their phenomic and genomic characterization uncovers novel biology.</title>
        <authorList>
            <person name="Wiegand S."/>
            <person name="Jogler M."/>
            <person name="Boedeker C."/>
            <person name="Pinto D."/>
            <person name="Vollmers J."/>
            <person name="Rivas-Marin E."/>
            <person name="Kohn T."/>
            <person name="Peeters S.H."/>
            <person name="Heuer A."/>
            <person name="Rast P."/>
            <person name="Oberbeckmann S."/>
            <person name="Bunk B."/>
            <person name="Jeske O."/>
            <person name="Meyerdierks A."/>
            <person name="Storesund J.E."/>
            <person name="Kallscheuer N."/>
            <person name="Luecker S."/>
            <person name="Lage O.M."/>
            <person name="Pohl T."/>
            <person name="Merkel B.J."/>
            <person name="Hornburger P."/>
            <person name="Mueller R.-W."/>
            <person name="Bruemmer F."/>
            <person name="Labrenz M."/>
            <person name="Spormann A.M."/>
            <person name="Op den Camp H."/>
            <person name="Overmann J."/>
            <person name="Amann R."/>
            <person name="Jetten M.S.M."/>
            <person name="Mascher T."/>
            <person name="Medema M.H."/>
            <person name="Devos D.P."/>
            <person name="Kaster A.-K."/>
            <person name="Ovreas L."/>
            <person name="Rohde M."/>
            <person name="Galperin M.Y."/>
            <person name="Jogler C."/>
        </authorList>
    </citation>
    <scope>NUCLEOTIDE SEQUENCE [LARGE SCALE GENOMIC DNA]</scope>
    <source>
        <strain evidence="2 3">Pan265</strain>
    </source>
</reference>
<feature type="transmembrane region" description="Helical" evidence="1">
    <location>
        <begin position="437"/>
        <end position="455"/>
    </location>
</feature>
<feature type="transmembrane region" description="Helical" evidence="1">
    <location>
        <begin position="248"/>
        <end position="267"/>
    </location>
</feature>
<feature type="transmembrane region" description="Helical" evidence="1">
    <location>
        <begin position="412"/>
        <end position="431"/>
    </location>
</feature>
<dbReference type="KEGG" id="mcad:Pan265_08600"/>
<dbReference type="AlphaFoldDB" id="A0A518BVK7"/>
<gene>
    <name evidence="2" type="ORF">Pan265_08600</name>
</gene>
<protein>
    <submittedName>
        <fullName evidence="2">Uncharacterized protein</fullName>
    </submittedName>
</protein>
<dbReference type="Proteomes" id="UP000320386">
    <property type="component" value="Chromosome"/>
</dbReference>
<evidence type="ECO:0000256" key="1">
    <source>
        <dbReference type="SAM" id="Phobius"/>
    </source>
</evidence>
<feature type="transmembrane region" description="Helical" evidence="1">
    <location>
        <begin position="222"/>
        <end position="241"/>
    </location>
</feature>
<keyword evidence="1" id="KW-1133">Transmembrane helix</keyword>
<keyword evidence="1" id="KW-0472">Membrane</keyword>
<dbReference type="RefSeq" id="WP_145445158.1">
    <property type="nucleotide sequence ID" value="NZ_CP036280.1"/>
</dbReference>
<proteinExistence type="predicted"/>
<organism evidence="2 3">
    <name type="scientific">Mucisphaera calidilacus</name>
    <dbReference type="NCBI Taxonomy" id="2527982"/>
    <lineage>
        <taxon>Bacteria</taxon>
        <taxon>Pseudomonadati</taxon>
        <taxon>Planctomycetota</taxon>
        <taxon>Phycisphaerae</taxon>
        <taxon>Phycisphaerales</taxon>
        <taxon>Phycisphaeraceae</taxon>
        <taxon>Mucisphaera</taxon>
    </lineage>
</organism>
<feature type="transmembrane region" description="Helical" evidence="1">
    <location>
        <begin position="76"/>
        <end position="96"/>
    </location>
</feature>
<feature type="transmembrane region" description="Helical" evidence="1">
    <location>
        <begin position="347"/>
        <end position="367"/>
    </location>
</feature>
<feature type="transmembrane region" description="Helical" evidence="1">
    <location>
        <begin position="23"/>
        <end position="41"/>
    </location>
</feature>
<feature type="transmembrane region" description="Helical" evidence="1">
    <location>
        <begin position="196"/>
        <end position="216"/>
    </location>
</feature>
<accession>A0A518BVK7</accession>
<feature type="transmembrane region" description="Helical" evidence="1">
    <location>
        <begin position="48"/>
        <end position="64"/>
    </location>
</feature>